<organism evidence="1 2">
    <name type="scientific">Romanomermis culicivorax</name>
    <name type="common">Nematode worm</name>
    <dbReference type="NCBI Taxonomy" id="13658"/>
    <lineage>
        <taxon>Eukaryota</taxon>
        <taxon>Metazoa</taxon>
        <taxon>Ecdysozoa</taxon>
        <taxon>Nematoda</taxon>
        <taxon>Enoplea</taxon>
        <taxon>Dorylaimia</taxon>
        <taxon>Mermithida</taxon>
        <taxon>Mermithoidea</taxon>
        <taxon>Mermithidae</taxon>
        <taxon>Romanomermis</taxon>
    </lineage>
</organism>
<dbReference type="AlphaFoldDB" id="A0A915KA72"/>
<evidence type="ECO:0000313" key="1">
    <source>
        <dbReference type="Proteomes" id="UP000887565"/>
    </source>
</evidence>
<accession>A0A915KA72</accession>
<keyword evidence="1" id="KW-1185">Reference proteome</keyword>
<dbReference type="WBParaSite" id="nRc.2.0.1.t35020-RA">
    <property type="protein sequence ID" value="nRc.2.0.1.t35020-RA"/>
    <property type="gene ID" value="nRc.2.0.1.g35020"/>
</dbReference>
<name>A0A915KA72_ROMCU</name>
<protein>
    <submittedName>
        <fullName evidence="2">Uncharacterized protein</fullName>
    </submittedName>
</protein>
<proteinExistence type="predicted"/>
<reference evidence="2" key="1">
    <citation type="submission" date="2022-11" db="UniProtKB">
        <authorList>
            <consortium name="WormBaseParasite"/>
        </authorList>
    </citation>
    <scope>IDENTIFICATION</scope>
</reference>
<sequence length="101" mass="12087">DSYVRIRGGYAGAQTYTDHTLYEYRAGESVLKDMFDKFGRKFFHMEITEEMIKYHYKMIADEYVGSRRDIGWDNMWLYDGAKFSFQPLNQRLPFKRGIDMA</sequence>
<evidence type="ECO:0000313" key="2">
    <source>
        <dbReference type="WBParaSite" id="nRc.2.0.1.t35020-RA"/>
    </source>
</evidence>
<dbReference type="Proteomes" id="UP000887565">
    <property type="component" value="Unplaced"/>
</dbReference>